<keyword evidence="3" id="KW-0378">Hydrolase</keyword>
<dbReference type="InterPro" id="IPR036691">
    <property type="entry name" value="Endo/exonu/phosph_ase_sf"/>
</dbReference>
<evidence type="ECO:0000259" key="2">
    <source>
        <dbReference type="Pfam" id="PF03372"/>
    </source>
</evidence>
<feature type="chain" id="PRO_5037655904" evidence="1">
    <location>
        <begin position="22"/>
        <end position="297"/>
    </location>
</feature>
<organism evidence="3">
    <name type="scientific">Gymnodinialimonas phycosphaerae</name>
    <dbReference type="NCBI Taxonomy" id="2841589"/>
    <lineage>
        <taxon>Bacteria</taxon>
        <taxon>Pseudomonadati</taxon>
        <taxon>Pseudomonadota</taxon>
        <taxon>Alphaproteobacteria</taxon>
        <taxon>Rhodobacterales</taxon>
        <taxon>Paracoccaceae</taxon>
        <taxon>Gymnodinialimonas</taxon>
    </lineage>
</organism>
<keyword evidence="1" id="KW-0732">Signal</keyword>
<dbReference type="EMBL" id="CP078073">
    <property type="protein sequence ID" value="QXL88843.1"/>
    <property type="molecule type" value="Genomic_DNA"/>
</dbReference>
<feature type="domain" description="Endonuclease/exonuclease/phosphatase" evidence="2">
    <location>
        <begin position="54"/>
        <end position="287"/>
    </location>
</feature>
<dbReference type="InterPro" id="IPR005135">
    <property type="entry name" value="Endo/exonuclease/phosphatase"/>
</dbReference>
<name>A0A975TWP4_9RHOB</name>
<reference evidence="3 4" key="1">
    <citation type="submission" date="2021-07" db="EMBL/GenBank/DDBJ databases">
        <title>Karlodiniumbacter phycospheric gen. nov., sp. nov., a phycosphere bacterium isolated from karlodinium veneficum.</title>
        <authorList>
            <person name="Peng Y."/>
            <person name="Jiang L."/>
            <person name="Lee J."/>
        </authorList>
    </citation>
    <scope>NUCLEOTIDE SEQUENCE</scope>
    <source>
        <strain evidence="3 4">N5</strain>
    </source>
</reference>
<feature type="signal peptide" evidence="1">
    <location>
        <begin position="1"/>
        <end position="21"/>
    </location>
</feature>
<keyword evidence="3" id="KW-0540">Nuclease</keyword>
<proteinExistence type="predicted"/>
<keyword evidence="4" id="KW-1185">Reference proteome</keyword>
<accession>A0A975TWP4</accession>
<sequence length="297" mass="33073">MIGWRARLGGMLAVLALAGCAAPEPSPPLSRAPEALRLATLNLHYLRPSDRRGIASLQEWPLRRGPVTAAFRAIDADIFALQEVGLFPCCSQNGPNPALDWLLDQNPGYGVAAHGPGDRFPQIQPILYRRDRVSLLDQGWFFFSETPNVLGSPGFADGSYPTFASWATFRHRGEILHVVNAHLDVTSWFNRRVSSVVAMRWIAPRLEAGERVVFIGDMNSLAFTRPVRAIAERGLTLAPVRGPTYHFNRGLHLYGAIDHMAYSPGVRVVRAPTVVRQRFEGRWPSDHYPVFMDVVLE</sequence>
<dbReference type="Gene3D" id="3.60.10.10">
    <property type="entry name" value="Endonuclease/exonuclease/phosphatase"/>
    <property type="match status" value="1"/>
</dbReference>
<dbReference type="Proteomes" id="UP000693972">
    <property type="component" value="Unassembled WGS sequence"/>
</dbReference>
<dbReference type="SUPFAM" id="SSF56219">
    <property type="entry name" value="DNase I-like"/>
    <property type="match status" value="1"/>
</dbReference>
<evidence type="ECO:0000313" key="4">
    <source>
        <dbReference type="Proteomes" id="UP000693972"/>
    </source>
</evidence>
<protein>
    <submittedName>
        <fullName evidence="3">Endonuclease/exonuclease/phosphatase family protein</fullName>
    </submittedName>
</protein>
<keyword evidence="3" id="KW-0255">Endonuclease</keyword>
<dbReference type="GO" id="GO:0004519">
    <property type="term" value="F:endonuclease activity"/>
    <property type="evidence" value="ECO:0007669"/>
    <property type="project" value="UniProtKB-KW"/>
</dbReference>
<dbReference type="Pfam" id="PF03372">
    <property type="entry name" value="Exo_endo_phos"/>
    <property type="match status" value="1"/>
</dbReference>
<evidence type="ECO:0000256" key="1">
    <source>
        <dbReference type="SAM" id="SignalP"/>
    </source>
</evidence>
<evidence type="ECO:0000313" key="3">
    <source>
        <dbReference type="EMBL" id="QXL88843.1"/>
    </source>
</evidence>
<dbReference type="EMBL" id="JAIMBW010000001">
    <property type="protein sequence ID" value="MBY4892081.1"/>
    <property type="molecule type" value="Genomic_DNA"/>
</dbReference>
<dbReference type="AlphaFoldDB" id="A0A975TWP4"/>
<dbReference type="PROSITE" id="PS51257">
    <property type="entry name" value="PROKAR_LIPOPROTEIN"/>
    <property type="match status" value="1"/>
</dbReference>
<gene>
    <name evidence="3" type="ORF">KUL25_04815</name>
</gene>
<dbReference type="RefSeq" id="WP_257891905.1">
    <property type="nucleotide sequence ID" value="NZ_JAIMBW010000001.1"/>
</dbReference>